<evidence type="ECO:0000256" key="1">
    <source>
        <dbReference type="SAM" id="MobiDB-lite"/>
    </source>
</evidence>
<dbReference type="InterPro" id="IPR009057">
    <property type="entry name" value="Homeodomain-like_sf"/>
</dbReference>
<dbReference type="Proteomes" id="UP000664034">
    <property type="component" value="Unassembled WGS sequence"/>
</dbReference>
<feature type="domain" description="Transposase IS30-like HTH" evidence="2">
    <location>
        <begin position="2"/>
        <end position="39"/>
    </location>
</feature>
<dbReference type="Pfam" id="PF13936">
    <property type="entry name" value="HTH_38"/>
    <property type="match status" value="1"/>
</dbReference>
<dbReference type="InterPro" id="IPR025246">
    <property type="entry name" value="IS30-like_HTH"/>
</dbReference>
<dbReference type="RefSeq" id="WP_207362658.1">
    <property type="nucleotide sequence ID" value="NZ_JAFMYV010000001.1"/>
</dbReference>
<dbReference type="SUPFAM" id="SSF46689">
    <property type="entry name" value="Homeodomain-like"/>
    <property type="match status" value="1"/>
</dbReference>
<keyword evidence="4" id="KW-1185">Reference proteome</keyword>
<comment type="caution">
    <text evidence="3">The sequence shown here is derived from an EMBL/GenBank/DDBJ whole genome shotgun (WGS) entry which is preliminary data.</text>
</comment>
<dbReference type="AlphaFoldDB" id="A0A939GEI6"/>
<proteinExistence type="predicted"/>
<protein>
    <submittedName>
        <fullName evidence="3">Helix-turn-helix domain-containing protein</fullName>
    </submittedName>
</protein>
<evidence type="ECO:0000313" key="4">
    <source>
        <dbReference type="Proteomes" id="UP000664034"/>
    </source>
</evidence>
<evidence type="ECO:0000259" key="2">
    <source>
        <dbReference type="Pfam" id="PF13936"/>
    </source>
</evidence>
<feature type="region of interest" description="Disordered" evidence="1">
    <location>
        <begin position="201"/>
        <end position="228"/>
    </location>
</feature>
<dbReference type="Gene3D" id="1.10.10.60">
    <property type="entry name" value="Homeodomain-like"/>
    <property type="match status" value="1"/>
</dbReference>
<evidence type="ECO:0000313" key="3">
    <source>
        <dbReference type="EMBL" id="MBO0935087.1"/>
    </source>
</evidence>
<accession>A0A939GEI6</accession>
<name>A0A939GEI6_9BACT</name>
<organism evidence="3 4">
    <name type="scientific">Fibrella rubiginis</name>
    <dbReference type="NCBI Taxonomy" id="2817060"/>
    <lineage>
        <taxon>Bacteria</taxon>
        <taxon>Pseudomonadati</taxon>
        <taxon>Bacteroidota</taxon>
        <taxon>Cytophagia</taxon>
        <taxon>Cytophagales</taxon>
        <taxon>Spirosomataceae</taxon>
        <taxon>Fibrella</taxon>
    </lineage>
</organism>
<dbReference type="EMBL" id="JAFMYV010000001">
    <property type="protein sequence ID" value="MBO0935087.1"/>
    <property type="molecule type" value="Genomic_DNA"/>
</dbReference>
<sequence>MTTEQIELAQDLQDEGYSFREIAKELGVAKSTVERALKQAIGTTDEEEDEEAIIPATLPQVRQAAPEANLAVHALMADLYRQREVRQIETDRIDNRKQWFVDKVNRLIKELIKNAGRTTWDEGEVDDYILRVDTLKEKLLKFCEKHAIDEEGLQLWAVLTELVNFMTAHMKENRPWLGSEVTFNLSKEAIRSWKDNMVDEFDQEAYEADEDEEDEDEEDEEDEDEEDD</sequence>
<reference evidence="3" key="1">
    <citation type="submission" date="2021-03" db="EMBL/GenBank/DDBJ databases">
        <title>Fibrella sp. HMF5335 genome sequencing and assembly.</title>
        <authorList>
            <person name="Kang H."/>
            <person name="Kim H."/>
            <person name="Bae S."/>
            <person name="Joh K."/>
        </authorList>
    </citation>
    <scope>NUCLEOTIDE SEQUENCE</scope>
    <source>
        <strain evidence="3">HMF5335</strain>
    </source>
</reference>
<gene>
    <name evidence="3" type="ORF">J2I47_00875</name>
</gene>